<feature type="compositionally biased region" description="Basic and acidic residues" evidence="4">
    <location>
        <begin position="960"/>
        <end position="981"/>
    </location>
</feature>
<feature type="compositionally biased region" description="Polar residues" evidence="4">
    <location>
        <begin position="761"/>
        <end position="770"/>
    </location>
</feature>
<evidence type="ECO:0000256" key="4">
    <source>
        <dbReference type="SAM" id="MobiDB-lite"/>
    </source>
</evidence>
<feature type="compositionally biased region" description="Basic and acidic residues" evidence="4">
    <location>
        <begin position="747"/>
        <end position="758"/>
    </location>
</feature>
<dbReference type="GO" id="GO:0003677">
    <property type="term" value="F:DNA binding"/>
    <property type="evidence" value="ECO:0007669"/>
    <property type="project" value="InterPro"/>
</dbReference>
<dbReference type="GO" id="GO:0000981">
    <property type="term" value="F:DNA-binding transcription factor activity, RNA polymerase II-specific"/>
    <property type="evidence" value="ECO:0007669"/>
    <property type="project" value="InterPro"/>
</dbReference>
<evidence type="ECO:0000256" key="3">
    <source>
        <dbReference type="ARBA" id="ARBA00023242"/>
    </source>
</evidence>
<evidence type="ECO:0000313" key="6">
    <source>
        <dbReference type="EMBL" id="CAI6334910.1"/>
    </source>
</evidence>
<dbReference type="Pfam" id="PF00172">
    <property type="entry name" value="Zn_clus"/>
    <property type="match status" value="1"/>
</dbReference>
<evidence type="ECO:0000259" key="5">
    <source>
        <dbReference type="PROSITE" id="PS50048"/>
    </source>
</evidence>
<dbReference type="Proteomes" id="UP001152607">
    <property type="component" value="Unassembled WGS sequence"/>
</dbReference>
<feature type="compositionally biased region" description="Polar residues" evidence="4">
    <location>
        <begin position="109"/>
        <end position="119"/>
    </location>
</feature>
<dbReference type="InterPro" id="IPR007219">
    <property type="entry name" value="XnlR_reg_dom"/>
</dbReference>
<feature type="compositionally biased region" description="Polar residues" evidence="4">
    <location>
        <begin position="676"/>
        <end position="692"/>
    </location>
</feature>
<feature type="region of interest" description="Disordered" evidence="4">
    <location>
        <begin position="101"/>
        <end position="134"/>
    </location>
</feature>
<feature type="domain" description="Zn(2)-C6 fungal-type" evidence="5">
    <location>
        <begin position="35"/>
        <end position="66"/>
    </location>
</feature>
<dbReference type="OrthoDB" id="1747771at2759"/>
<dbReference type="InterPro" id="IPR036864">
    <property type="entry name" value="Zn2-C6_fun-type_DNA-bd_sf"/>
</dbReference>
<feature type="region of interest" description="Disordered" evidence="4">
    <location>
        <begin position="516"/>
        <end position="543"/>
    </location>
</feature>
<feature type="compositionally biased region" description="Polar residues" evidence="4">
    <location>
        <begin position="518"/>
        <end position="543"/>
    </location>
</feature>
<keyword evidence="3" id="KW-0539">Nucleus</keyword>
<organism evidence="6 7">
    <name type="scientific">Periconia digitata</name>
    <dbReference type="NCBI Taxonomy" id="1303443"/>
    <lineage>
        <taxon>Eukaryota</taxon>
        <taxon>Fungi</taxon>
        <taxon>Dikarya</taxon>
        <taxon>Ascomycota</taxon>
        <taxon>Pezizomycotina</taxon>
        <taxon>Dothideomycetes</taxon>
        <taxon>Pleosporomycetidae</taxon>
        <taxon>Pleosporales</taxon>
        <taxon>Massarineae</taxon>
        <taxon>Periconiaceae</taxon>
        <taxon>Periconia</taxon>
    </lineage>
</organism>
<keyword evidence="2" id="KW-0479">Metal-binding</keyword>
<dbReference type="EMBL" id="CAOQHR010000005">
    <property type="protein sequence ID" value="CAI6334910.1"/>
    <property type="molecule type" value="Genomic_DNA"/>
</dbReference>
<dbReference type="GO" id="GO:0008270">
    <property type="term" value="F:zinc ion binding"/>
    <property type="evidence" value="ECO:0007669"/>
    <property type="project" value="InterPro"/>
</dbReference>
<dbReference type="PROSITE" id="PS50048">
    <property type="entry name" value="ZN2_CY6_FUNGAL_2"/>
    <property type="match status" value="1"/>
</dbReference>
<accession>A0A9W4XNG4</accession>
<proteinExistence type="predicted"/>
<dbReference type="SMART" id="SM00906">
    <property type="entry name" value="Fungal_trans"/>
    <property type="match status" value="1"/>
</dbReference>
<dbReference type="InterPro" id="IPR050613">
    <property type="entry name" value="Sec_Metabolite_Reg"/>
</dbReference>
<dbReference type="PROSITE" id="PS00463">
    <property type="entry name" value="ZN2_CY6_FUNGAL_1"/>
    <property type="match status" value="1"/>
</dbReference>
<feature type="region of interest" description="Disordered" evidence="4">
    <location>
        <begin position="738"/>
        <end position="869"/>
    </location>
</feature>
<keyword evidence="7" id="KW-1185">Reference proteome</keyword>
<comment type="caution">
    <text evidence="6">The sequence shown here is derived from an EMBL/GenBank/DDBJ whole genome shotgun (WGS) entry which is preliminary data.</text>
</comment>
<gene>
    <name evidence="6" type="ORF">PDIGIT_LOCUS7983</name>
</gene>
<evidence type="ECO:0000313" key="7">
    <source>
        <dbReference type="Proteomes" id="UP001152607"/>
    </source>
</evidence>
<feature type="region of interest" description="Disordered" evidence="4">
    <location>
        <begin position="946"/>
        <end position="981"/>
    </location>
</feature>
<dbReference type="InterPro" id="IPR001138">
    <property type="entry name" value="Zn2Cys6_DnaBD"/>
</dbReference>
<feature type="compositionally biased region" description="Basic and acidic residues" evidence="4">
    <location>
        <begin position="850"/>
        <end position="866"/>
    </location>
</feature>
<comment type="subcellular location">
    <subcellularLocation>
        <location evidence="1">Nucleus</location>
    </subcellularLocation>
</comment>
<dbReference type="GO" id="GO:0005634">
    <property type="term" value="C:nucleus"/>
    <property type="evidence" value="ECO:0007669"/>
    <property type="project" value="UniProtKB-SubCell"/>
</dbReference>
<dbReference type="PANTHER" id="PTHR31001">
    <property type="entry name" value="UNCHARACTERIZED TRANSCRIPTIONAL REGULATORY PROTEIN"/>
    <property type="match status" value="1"/>
</dbReference>
<dbReference type="CDD" id="cd12148">
    <property type="entry name" value="fungal_TF_MHR"/>
    <property type="match status" value="1"/>
</dbReference>
<dbReference type="Gene3D" id="4.10.240.10">
    <property type="entry name" value="Zn(2)-C6 fungal-type DNA-binding domain"/>
    <property type="match status" value="1"/>
</dbReference>
<evidence type="ECO:0000256" key="2">
    <source>
        <dbReference type="ARBA" id="ARBA00022723"/>
    </source>
</evidence>
<dbReference type="GO" id="GO:0006351">
    <property type="term" value="P:DNA-templated transcription"/>
    <property type="evidence" value="ECO:0007669"/>
    <property type="project" value="InterPro"/>
</dbReference>
<dbReference type="AlphaFoldDB" id="A0A9W4XNG4"/>
<name>A0A9W4XNG4_9PLEO</name>
<feature type="region of interest" description="Disordered" evidence="4">
    <location>
        <begin position="660"/>
        <end position="692"/>
    </location>
</feature>
<dbReference type="Pfam" id="PF04082">
    <property type="entry name" value="Fungal_trans"/>
    <property type="match status" value="1"/>
</dbReference>
<evidence type="ECO:0000256" key="1">
    <source>
        <dbReference type="ARBA" id="ARBA00004123"/>
    </source>
</evidence>
<dbReference type="CDD" id="cd00067">
    <property type="entry name" value="GAL4"/>
    <property type="match status" value="1"/>
</dbReference>
<protein>
    <recommendedName>
        <fullName evidence="5">Zn(2)-C6 fungal-type domain-containing protein</fullName>
    </recommendedName>
</protein>
<reference evidence="6" key="1">
    <citation type="submission" date="2023-01" db="EMBL/GenBank/DDBJ databases">
        <authorList>
            <person name="Van Ghelder C."/>
            <person name="Rancurel C."/>
        </authorList>
    </citation>
    <scope>NUCLEOTIDE SEQUENCE</scope>
    <source>
        <strain evidence="6">CNCM I-4278</strain>
    </source>
</reference>
<dbReference type="PANTHER" id="PTHR31001:SF81">
    <property type="entry name" value="ZN(II)2CYS6 TRANSCRIPTION FACTOR"/>
    <property type="match status" value="1"/>
</dbReference>
<dbReference type="SUPFAM" id="SSF57701">
    <property type="entry name" value="Zn2/Cys6 DNA-binding domain"/>
    <property type="match status" value="1"/>
</dbReference>
<dbReference type="SMART" id="SM00066">
    <property type="entry name" value="GAL4"/>
    <property type="match status" value="1"/>
</dbReference>
<feature type="region of interest" description="Disordered" evidence="4">
    <location>
        <begin position="1"/>
        <end position="27"/>
    </location>
</feature>
<sequence length="981" mass="110005">MSTALEGLHTSDASNVIGERGRKRQPLQQQRQLLSCTKCRERKVKCDRTKPCSACCARGAPKECHFVAEGGDYTPIQQSYELRKLRAENLRLKEQLRASKAHVEDYESESTTPKSQFVDRQSSTTQKRRTARQRRFQGSEWTDSIYFGSPGLANVITDFASINIAPVSTPSLAHLMPRGPDMYASKVPPPHPFATMFPHTPDECIPELLSCLRLEEGKDELFQDLDSFEKRVHICAFPYVPIEITRSEVERFLADPVKNAQMCPDMLGILFAALALGSQHSTWDKSGGKWRAETMEKELRKGDVYIAAAMQALRLASFMHKPTLLGIQTLVMLGPFLTNSGRFLDAWTLFGITIRLAHSMGLHRHPKYLDPAPPSQRECFIRQTLWWWMLHMDQEYSMILGRPLGISGIGDCPPPHELTTDPRMLRFGESVNHFTVLARQILSCDCLTNTKIDEFTDILKGLLDTMPEQLQFDASWLNKTREIPEWPLGAMATMFFCKMHTYLILLNRQRIEKPDSLPKNSSYPGLTNSRPETSHSSPVSNPSIPRGRALVLSSSYELLTGFLFFHARIPAALICWTIGQQAFNSCMILLLDAMETGDLTHIGQVERAYVVFIQLQENGVHELASLAVDRVSWGLAQLGRLKREKNYGSHQSLESSIFNSTASHTADRTGDAKMQGTATATGVSEASTSHQNSLRDTVMGNTGMLLLEDPGLQGFVPEAFQPLAWSMEKEELRMSLNIPQSIGSEGEGVKKQGERDAFARSSEQLQTTPGSAPPNPRFATFTAPAREHKEHQTTQLQDLTSPTSPPQPSFSQSLPSGLHQIPSPHLRHHSYPSSEQIPLFPRRTHHRHMHGENQDSRIDGAHDENRGLFQDPFHQTSEITAASTLPTNQNAHPSWAARPAVLVSRTSDSMTLHDYSRPSFATSSFSPREMPMHTWQYDMAYHVSPHPGNDGIAASVHNSNENRMRGEGRGYRKERHDGEAM</sequence>